<evidence type="ECO:0000313" key="2">
    <source>
        <dbReference type="EMBL" id="HIU13785.1"/>
    </source>
</evidence>
<feature type="transmembrane region" description="Helical" evidence="1">
    <location>
        <begin position="6"/>
        <end position="27"/>
    </location>
</feature>
<organism evidence="2 3">
    <name type="scientific">Candidatus Fimiplasma intestinipullorum</name>
    <dbReference type="NCBI Taxonomy" id="2840825"/>
    <lineage>
        <taxon>Bacteria</taxon>
        <taxon>Bacillati</taxon>
        <taxon>Bacillota</taxon>
        <taxon>Clostridia</taxon>
        <taxon>Eubacteriales</taxon>
        <taxon>Candidatus Fimiplasma</taxon>
    </lineage>
</organism>
<reference evidence="2" key="2">
    <citation type="journal article" date="2021" name="PeerJ">
        <title>Extensive microbial diversity within the chicken gut microbiome revealed by metagenomics and culture.</title>
        <authorList>
            <person name="Gilroy R."/>
            <person name="Ravi A."/>
            <person name="Getino M."/>
            <person name="Pursley I."/>
            <person name="Horton D.L."/>
            <person name="Alikhan N.F."/>
            <person name="Baker D."/>
            <person name="Gharbi K."/>
            <person name="Hall N."/>
            <person name="Watson M."/>
            <person name="Adriaenssens E.M."/>
            <person name="Foster-Nyarko E."/>
            <person name="Jarju S."/>
            <person name="Secka A."/>
            <person name="Antonio M."/>
            <person name="Oren A."/>
            <person name="Chaudhuri R.R."/>
            <person name="La Ragione R."/>
            <person name="Hildebrand F."/>
            <person name="Pallen M.J."/>
        </authorList>
    </citation>
    <scope>NUCLEOTIDE SEQUENCE</scope>
    <source>
        <strain evidence="2">CHK195-11698</strain>
    </source>
</reference>
<gene>
    <name evidence="2" type="ORF">IAD15_06915</name>
</gene>
<sequence>MLLSYIIRKTIIQLILGGALSCLYMLIRPHPAYTLAWPFAFLAAWFFLVAWFIFLKHDGVGVLNLPKSKKHSSITERFFKKFKTRSFIDYVDTEVENEEILDKKDSYRLKLISNCLTAVIFLILSIVF</sequence>
<dbReference type="Proteomes" id="UP000824175">
    <property type="component" value="Unassembled WGS sequence"/>
</dbReference>
<proteinExistence type="predicted"/>
<dbReference type="EMBL" id="DVMJ01000058">
    <property type="protein sequence ID" value="HIU13785.1"/>
    <property type="molecule type" value="Genomic_DNA"/>
</dbReference>
<protein>
    <submittedName>
        <fullName evidence="2">Uncharacterized protein</fullName>
    </submittedName>
</protein>
<comment type="caution">
    <text evidence="2">The sequence shown here is derived from an EMBL/GenBank/DDBJ whole genome shotgun (WGS) entry which is preliminary data.</text>
</comment>
<keyword evidence="1" id="KW-1133">Transmembrane helix</keyword>
<reference evidence="2" key="1">
    <citation type="submission" date="2020-10" db="EMBL/GenBank/DDBJ databases">
        <authorList>
            <person name="Gilroy R."/>
        </authorList>
    </citation>
    <scope>NUCLEOTIDE SEQUENCE</scope>
    <source>
        <strain evidence="2">CHK195-11698</strain>
    </source>
</reference>
<name>A0A9D1HNG9_9FIRM</name>
<keyword evidence="1" id="KW-0812">Transmembrane</keyword>
<dbReference type="AlphaFoldDB" id="A0A9D1HNG9"/>
<accession>A0A9D1HNG9</accession>
<keyword evidence="1" id="KW-0472">Membrane</keyword>
<evidence type="ECO:0000313" key="3">
    <source>
        <dbReference type="Proteomes" id="UP000824175"/>
    </source>
</evidence>
<feature type="transmembrane region" description="Helical" evidence="1">
    <location>
        <begin position="111"/>
        <end position="127"/>
    </location>
</feature>
<feature type="transmembrane region" description="Helical" evidence="1">
    <location>
        <begin position="34"/>
        <end position="54"/>
    </location>
</feature>
<evidence type="ECO:0000256" key="1">
    <source>
        <dbReference type="SAM" id="Phobius"/>
    </source>
</evidence>